<name>A0A6B2NNK2_9RHOB</name>
<dbReference type="CDD" id="cd03024">
    <property type="entry name" value="DsbA_FrnE"/>
    <property type="match status" value="1"/>
</dbReference>
<organism evidence="2">
    <name type="scientific">Ruegeria sp. PrR005</name>
    <dbReference type="NCBI Taxonomy" id="2706882"/>
    <lineage>
        <taxon>Bacteria</taxon>
        <taxon>Pseudomonadati</taxon>
        <taxon>Pseudomonadota</taxon>
        <taxon>Alphaproteobacteria</taxon>
        <taxon>Rhodobacterales</taxon>
        <taxon>Roseobacteraceae</taxon>
        <taxon>Ruegeria</taxon>
    </lineage>
</organism>
<dbReference type="Pfam" id="PF01323">
    <property type="entry name" value="DSBA"/>
    <property type="match status" value="1"/>
</dbReference>
<dbReference type="RefSeq" id="WP_164130096.1">
    <property type="nucleotide sequence ID" value="NZ_JAAGOX010000019.1"/>
</dbReference>
<proteinExistence type="predicted"/>
<sequence>MTATDTRPVLQIDIVSDVVCPWCIVGFLQLDQALAQTGALVKLRWHPFELNPQMGPEGQNLREHIMEKYGSTPAQSAEARARLTEIGADLGFAFNFTDDSSIVNTFAAHQLLDWAEGQGRQHPLKLALFAAYFTHGRDVSDPAVLLDVVATAELDRAAAEAALASGAYQAAVREKQKFWTQHGISGVPSMVFGGKYLLTGAQGADTYAQVIQRCLAEAA</sequence>
<dbReference type="InterPro" id="IPR001853">
    <property type="entry name" value="DSBA-like_thioredoxin_dom"/>
</dbReference>
<dbReference type="PANTHER" id="PTHR13887:SF41">
    <property type="entry name" value="THIOREDOXIN SUPERFAMILY PROTEIN"/>
    <property type="match status" value="1"/>
</dbReference>
<dbReference type="SUPFAM" id="SSF52833">
    <property type="entry name" value="Thioredoxin-like"/>
    <property type="match status" value="1"/>
</dbReference>
<comment type="caution">
    <text evidence="2">The sequence shown here is derived from an EMBL/GenBank/DDBJ whole genome shotgun (WGS) entry which is preliminary data.</text>
</comment>
<dbReference type="InterPro" id="IPR036249">
    <property type="entry name" value="Thioredoxin-like_sf"/>
</dbReference>
<dbReference type="GO" id="GO:0016491">
    <property type="term" value="F:oxidoreductase activity"/>
    <property type="evidence" value="ECO:0007669"/>
    <property type="project" value="InterPro"/>
</dbReference>
<evidence type="ECO:0000313" key="2">
    <source>
        <dbReference type="EMBL" id="NDW45696.1"/>
    </source>
</evidence>
<dbReference type="PANTHER" id="PTHR13887">
    <property type="entry name" value="GLUTATHIONE S-TRANSFERASE KAPPA"/>
    <property type="match status" value="1"/>
</dbReference>
<reference evidence="2" key="1">
    <citation type="submission" date="2020-02" db="EMBL/GenBank/DDBJ databases">
        <title>Delineation of the pyrene-degrading pathway in Roseobacter clade bacteria by genomic analysis.</title>
        <authorList>
            <person name="Zhou H."/>
            <person name="Wang H."/>
        </authorList>
    </citation>
    <scope>NUCLEOTIDE SEQUENCE</scope>
    <source>
        <strain evidence="2">PrR005</strain>
    </source>
</reference>
<dbReference type="Gene3D" id="3.40.30.10">
    <property type="entry name" value="Glutaredoxin"/>
    <property type="match status" value="1"/>
</dbReference>
<protein>
    <submittedName>
        <fullName evidence="2">DsbA family oxidoreductase</fullName>
    </submittedName>
</protein>
<evidence type="ECO:0000259" key="1">
    <source>
        <dbReference type="Pfam" id="PF01323"/>
    </source>
</evidence>
<accession>A0A6B2NNK2</accession>
<gene>
    <name evidence="2" type="ORF">G0P99_12070</name>
</gene>
<dbReference type="EMBL" id="JAAGOX010000019">
    <property type="protein sequence ID" value="NDW45696.1"/>
    <property type="molecule type" value="Genomic_DNA"/>
</dbReference>
<feature type="domain" description="DSBA-like thioredoxin" evidence="1">
    <location>
        <begin position="11"/>
        <end position="212"/>
    </location>
</feature>
<dbReference type="AlphaFoldDB" id="A0A6B2NNK2"/>